<sequence length="170" mass="18592">GDADFTLHRLAARADDELANGLGNLVNRVVALIHRYRDGKPPETPTPTETGPLDEAIRQAPARIDAALEDFDFRSATGAVWTIVDEANRYINRVRPWELAKTEGADDRLDAVLATLLNTCRTIGDHLEPFLPDAAARIATQCGTDTDGRIPAPKPLFRRLADLVPEGTSR</sequence>
<keyword evidence="6" id="KW-1185">Reference proteome</keyword>
<dbReference type="InterPro" id="IPR023457">
    <property type="entry name" value="Met-tRNA_synth_2"/>
</dbReference>
<dbReference type="PANTHER" id="PTHR43326">
    <property type="entry name" value="METHIONYL-TRNA SYNTHETASE"/>
    <property type="match status" value="1"/>
</dbReference>
<name>A0ABW3CIY7_9ACTN</name>
<dbReference type="PANTHER" id="PTHR43326:SF1">
    <property type="entry name" value="METHIONINE--TRNA LIGASE, MITOCHONDRIAL"/>
    <property type="match status" value="1"/>
</dbReference>
<dbReference type="Proteomes" id="UP001597083">
    <property type="component" value="Unassembled WGS sequence"/>
</dbReference>
<evidence type="ECO:0000259" key="4">
    <source>
        <dbReference type="Pfam" id="PF19303"/>
    </source>
</evidence>
<accession>A0ABW3CIY7</accession>
<evidence type="ECO:0000313" key="6">
    <source>
        <dbReference type="Proteomes" id="UP001597083"/>
    </source>
</evidence>
<dbReference type="SUPFAM" id="SSF47323">
    <property type="entry name" value="Anticodon-binding domain of a subclass of class I aminoacyl-tRNA synthetases"/>
    <property type="match status" value="1"/>
</dbReference>
<protein>
    <submittedName>
        <fullName evidence="5">Methionine--tRNA ligase</fullName>
    </submittedName>
</protein>
<proteinExistence type="predicted"/>
<keyword evidence="1 5" id="KW-0436">Ligase</keyword>
<dbReference type="InterPro" id="IPR009080">
    <property type="entry name" value="tRNAsynth_Ia_anticodon-bd"/>
</dbReference>
<dbReference type="Pfam" id="PF19303">
    <property type="entry name" value="Anticodon_3"/>
    <property type="match status" value="1"/>
</dbReference>
<dbReference type="Gene3D" id="1.10.730.10">
    <property type="entry name" value="Isoleucyl-tRNA Synthetase, Domain 1"/>
    <property type="match status" value="1"/>
</dbReference>
<feature type="domain" description="Methionyl-tRNA synthetase anticodon-binding" evidence="4">
    <location>
        <begin position="53"/>
        <end position="146"/>
    </location>
</feature>
<dbReference type="InterPro" id="IPR041872">
    <property type="entry name" value="Anticodon_Met"/>
</dbReference>
<reference evidence="6" key="1">
    <citation type="journal article" date="2019" name="Int. J. Syst. Evol. Microbiol.">
        <title>The Global Catalogue of Microorganisms (GCM) 10K type strain sequencing project: providing services to taxonomists for standard genome sequencing and annotation.</title>
        <authorList>
            <consortium name="The Broad Institute Genomics Platform"/>
            <consortium name="The Broad Institute Genome Sequencing Center for Infectious Disease"/>
            <person name="Wu L."/>
            <person name="Ma J."/>
        </authorList>
    </citation>
    <scope>NUCLEOTIDE SEQUENCE [LARGE SCALE GENOMIC DNA]</scope>
    <source>
        <strain evidence="6">JCM 31696</strain>
    </source>
</reference>
<evidence type="ECO:0000313" key="5">
    <source>
        <dbReference type="EMBL" id="MFD0853547.1"/>
    </source>
</evidence>
<dbReference type="GO" id="GO:0016874">
    <property type="term" value="F:ligase activity"/>
    <property type="evidence" value="ECO:0007669"/>
    <property type="project" value="UniProtKB-KW"/>
</dbReference>
<evidence type="ECO:0000256" key="1">
    <source>
        <dbReference type="ARBA" id="ARBA00022598"/>
    </source>
</evidence>
<keyword evidence="2" id="KW-0547">Nucleotide-binding</keyword>
<keyword evidence="3" id="KW-0067">ATP-binding</keyword>
<organism evidence="5 6">
    <name type="scientific">Actinomadura adrarensis</name>
    <dbReference type="NCBI Taxonomy" id="1819600"/>
    <lineage>
        <taxon>Bacteria</taxon>
        <taxon>Bacillati</taxon>
        <taxon>Actinomycetota</taxon>
        <taxon>Actinomycetes</taxon>
        <taxon>Streptosporangiales</taxon>
        <taxon>Thermomonosporaceae</taxon>
        <taxon>Actinomadura</taxon>
    </lineage>
</organism>
<dbReference type="CDD" id="cd07957">
    <property type="entry name" value="Anticodon_Ia_Met"/>
    <property type="match status" value="1"/>
</dbReference>
<feature type="non-terminal residue" evidence="5">
    <location>
        <position position="1"/>
    </location>
</feature>
<comment type="caution">
    <text evidence="5">The sequence shown here is derived from an EMBL/GenBank/DDBJ whole genome shotgun (WGS) entry which is preliminary data.</text>
</comment>
<evidence type="ECO:0000256" key="3">
    <source>
        <dbReference type="ARBA" id="ARBA00022840"/>
    </source>
</evidence>
<evidence type="ECO:0000256" key="2">
    <source>
        <dbReference type="ARBA" id="ARBA00022741"/>
    </source>
</evidence>
<dbReference type="EMBL" id="JBHTIR010002260">
    <property type="protein sequence ID" value="MFD0853547.1"/>
    <property type="molecule type" value="Genomic_DNA"/>
</dbReference>
<gene>
    <name evidence="5" type="ORF">ACFQ07_15025</name>
</gene>